<protein>
    <submittedName>
        <fullName evidence="1">Pseudouridine synthase</fullName>
    </submittedName>
</protein>
<evidence type="ECO:0000313" key="2">
    <source>
        <dbReference type="Proteomes" id="UP000245626"/>
    </source>
</evidence>
<name>A0ACD0NS74_9BASI</name>
<organism evidence="1 2">
    <name type="scientific">Violaceomyces palustris</name>
    <dbReference type="NCBI Taxonomy" id="1673888"/>
    <lineage>
        <taxon>Eukaryota</taxon>
        <taxon>Fungi</taxon>
        <taxon>Dikarya</taxon>
        <taxon>Basidiomycota</taxon>
        <taxon>Ustilaginomycotina</taxon>
        <taxon>Ustilaginomycetes</taxon>
        <taxon>Violaceomycetales</taxon>
        <taxon>Violaceomycetaceae</taxon>
        <taxon>Violaceomyces</taxon>
    </lineage>
</organism>
<evidence type="ECO:0000313" key="1">
    <source>
        <dbReference type="EMBL" id="PWN48649.1"/>
    </source>
</evidence>
<accession>A0ACD0NS74</accession>
<dbReference type="EMBL" id="KZ820164">
    <property type="protein sequence ID" value="PWN48649.1"/>
    <property type="molecule type" value="Genomic_DNA"/>
</dbReference>
<sequence>MESSSRYQGYSKSQLIARIAELERGRDDLVKARVREKDSAPSSPTISVQNEGGAKKNSKRTKAPRPFDVSSQPCRKIALRFSYDGAPFSGLAAQNRLSTPLPTVEAVLWEAMCAIRLVDPSKGMEGSGWSRCGRTDRGVSAAGQVVALWVRSRKVNEWPQRLEWQRAKALAVRRSELRKGVLESQELNYVQSLNRVLPPSIRIQAWSPVRPDFSARFDCLYRHYKYFFPAGAPRAILPGLSKEGAESDTDSSFGGLALGTGPRLDIEAMRDAASRLLGDHDFRHLCKVDSSKQITNFRRRIDGASIDLVSRGWPTSPKPVADESSSSSLSKAGKEEEEMYVFNLRGTAFLYHQVRHIVAVLFLVGARLEKPSIVDELMNVEKGRIAADKLDLKLAKLDRGQDGQGGGGVRWWLPHSTTMEEEERAQVEDGGDHRRMGIARAISKQRRTTSRSPSETKGLMVYETKPAYEMASDRPLVLWECGFRPTDVGWRAGSYDGPVVEGERSKIGRGLEDCRSTAVRTTAELHATWHREAIRAEMARHFVLASAPPSSGLLASRTNYDQARFPHLAESEDEEGPSGGSTSDEVRRDRSMVQPLGNGTSKPANTYHPLGVRPRDDSVEEKNQRWLEGVGKRRAEKRGITAMQLAKGVIGKVVARD</sequence>
<reference evidence="1 2" key="1">
    <citation type="journal article" date="2018" name="Mol. Biol. Evol.">
        <title>Broad Genomic Sampling Reveals a Smut Pathogenic Ancestry of the Fungal Clade Ustilaginomycotina.</title>
        <authorList>
            <person name="Kijpornyongpan T."/>
            <person name="Mondo S.J."/>
            <person name="Barry K."/>
            <person name="Sandor L."/>
            <person name="Lee J."/>
            <person name="Lipzen A."/>
            <person name="Pangilinan J."/>
            <person name="LaButti K."/>
            <person name="Hainaut M."/>
            <person name="Henrissat B."/>
            <person name="Grigoriev I.V."/>
            <person name="Spatafora J.W."/>
            <person name="Aime M.C."/>
        </authorList>
    </citation>
    <scope>NUCLEOTIDE SEQUENCE [LARGE SCALE GENOMIC DNA]</scope>
    <source>
        <strain evidence="1 2">SA 807</strain>
    </source>
</reference>
<gene>
    <name evidence="1" type="ORF">IE53DRAFT_318978</name>
</gene>
<keyword evidence="2" id="KW-1185">Reference proteome</keyword>
<dbReference type="Proteomes" id="UP000245626">
    <property type="component" value="Unassembled WGS sequence"/>
</dbReference>
<proteinExistence type="predicted"/>